<reference evidence="2 3" key="1">
    <citation type="submission" date="2019-03" db="EMBL/GenBank/DDBJ databases">
        <title>Genomic Encyclopedia of Type Strains, Phase IV (KMG-IV): sequencing the most valuable type-strain genomes for metagenomic binning, comparative biology and taxonomic classification.</title>
        <authorList>
            <person name="Goeker M."/>
        </authorList>
    </citation>
    <scope>NUCLEOTIDE SEQUENCE [LARGE SCALE GENOMIC DNA]</scope>
    <source>
        <strain evidence="2 3">DSM 102969</strain>
    </source>
</reference>
<evidence type="ECO:0000313" key="3">
    <source>
        <dbReference type="Proteomes" id="UP000294547"/>
    </source>
</evidence>
<evidence type="ECO:0008006" key="4">
    <source>
        <dbReference type="Google" id="ProtNLM"/>
    </source>
</evidence>
<sequence length="161" mass="16217">MISRLFTAALAAVTLSGCATVVRGVTEEVRVEVAPSNALIATSIGHTCKGIPCRLEVSRKTEFSVTASAPGYRDETVFVSTAMSGGGAAGIAGNVLVGGVIGVGVDAVSGATLSHSPNPVLIALTPVNPKNPATPFVSRADLQAKIDAEKPPVKKSKPPVG</sequence>
<name>A0A4V3CW84_9HYPH</name>
<dbReference type="PROSITE" id="PS51257">
    <property type="entry name" value="PROKAR_LIPOPROTEIN"/>
    <property type="match status" value="1"/>
</dbReference>
<evidence type="ECO:0000256" key="1">
    <source>
        <dbReference type="SAM" id="SignalP"/>
    </source>
</evidence>
<keyword evidence="1" id="KW-0732">Signal</keyword>
<keyword evidence="3" id="KW-1185">Reference proteome</keyword>
<organism evidence="2 3">
    <name type="scientific">Oharaeibacter diazotrophicus</name>
    <dbReference type="NCBI Taxonomy" id="1920512"/>
    <lineage>
        <taxon>Bacteria</taxon>
        <taxon>Pseudomonadati</taxon>
        <taxon>Pseudomonadota</taxon>
        <taxon>Alphaproteobacteria</taxon>
        <taxon>Hyphomicrobiales</taxon>
        <taxon>Pleomorphomonadaceae</taxon>
        <taxon>Oharaeibacter</taxon>
    </lineage>
</organism>
<accession>A0A4V3CW84</accession>
<dbReference type="AlphaFoldDB" id="A0A4V3CW84"/>
<gene>
    <name evidence="2" type="ORF">EDD54_2211</name>
</gene>
<dbReference type="RefSeq" id="WP_126541209.1">
    <property type="nucleotide sequence ID" value="NZ_BSPM01000004.1"/>
</dbReference>
<comment type="caution">
    <text evidence="2">The sequence shown here is derived from an EMBL/GenBank/DDBJ whole genome shotgun (WGS) entry which is preliminary data.</text>
</comment>
<dbReference type="OrthoDB" id="7428207at2"/>
<evidence type="ECO:0000313" key="2">
    <source>
        <dbReference type="EMBL" id="TDP85358.1"/>
    </source>
</evidence>
<dbReference type="EMBL" id="SNXY01000007">
    <property type="protein sequence ID" value="TDP85358.1"/>
    <property type="molecule type" value="Genomic_DNA"/>
</dbReference>
<proteinExistence type="predicted"/>
<feature type="chain" id="PRO_5020387407" description="Translation initiation factor 2" evidence="1">
    <location>
        <begin position="20"/>
        <end position="161"/>
    </location>
</feature>
<dbReference type="Proteomes" id="UP000294547">
    <property type="component" value="Unassembled WGS sequence"/>
</dbReference>
<feature type="signal peptide" evidence="1">
    <location>
        <begin position="1"/>
        <end position="19"/>
    </location>
</feature>
<protein>
    <recommendedName>
        <fullName evidence="4">Translation initiation factor 2</fullName>
    </recommendedName>
</protein>